<evidence type="ECO:0000256" key="1">
    <source>
        <dbReference type="SAM" id="MobiDB-lite"/>
    </source>
</evidence>
<feature type="region of interest" description="Disordered" evidence="1">
    <location>
        <begin position="999"/>
        <end position="1019"/>
    </location>
</feature>
<evidence type="ECO:0000256" key="3">
    <source>
        <dbReference type="SAM" id="SignalP"/>
    </source>
</evidence>
<feature type="region of interest" description="Disordered" evidence="1">
    <location>
        <begin position="1311"/>
        <end position="1359"/>
    </location>
</feature>
<evidence type="ECO:0000313" key="5">
    <source>
        <dbReference type="Proteomes" id="UP001642484"/>
    </source>
</evidence>
<feature type="compositionally biased region" description="Polar residues" evidence="1">
    <location>
        <begin position="1318"/>
        <end position="1333"/>
    </location>
</feature>
<dbReference type="EMBL" id="CAXAMN010028572">
    <property type="protein sequence ID" value="CAK9116995.1"/>
    <property type="molecule type" value="Genomic_DNA"/>
</dbReference>
<dbReference type="Proteomes" id="UP001642484">
    <property type="component" value="Unassembled WGS sequence"/>
</dbReference>
<feature type="compositionally biased region" description="Polar residues" evidence="1">
    <location>
        <begin position="999"/>
        <end position="1014"/>
    </location>
</feature>
<comment type="caution">
    <text evidence="4">The sequence shown here is derived from an EMBL/GenBank/DDBJ whole genome shotgun (WGS) entry which is preliminary data.</text>
</comment>
<evidence type="ECO:0000256" key="2">
    <source>
        <dbReference type="SAM" id="Phobius"/>
    </source>
</evidence>
<keyword evidence="2" id="KW-0472">Membrane</keyword>
<feature type="signal peptide" evidence="3">
    <location>
        <begin position="1"/>
        <end position="16"/>
    </location>
</feature>
<protein>
    <submittedName>
        <fullName evidence="4">Uncharacterized protein</fullName>
    </submittedName>
</protein>
<feature type="chain" id="PRO_5045588518" evidence="3">
    <location>
        <begin position="17"/>
        <end position="1359"/>
    </location>
</feature>
<dbReference type="PANTHER" id="PTHR31513">
    <property type="entry name" value="EPHRIN TYPE-B RECEPTOR"/>
    <property type="match status" value="1"/>
</dbReference>
<name>A0ABP0SX05_9DINO</name>
<accession>A0ABP0SX05</accession>
<reference evidence="4 5" key="1">
    <citation type="submission" date="2024-02" db="EMBL/GenBank/DDBJ databases">
        <authorList>
            <person name="Chen Y."/>
            <person name="Shah S."/>
            <person name="Dougan E. K."/>
            <person name="Thang M."/>
            <person name="Chan C."/>
        </authorList>
    </citation>
    <scope>NUCLEOTIDE SEQUENCE [LARGE SCALE GENOMIC DNA]</scope>
</reference>
<feature type="transmembrane region" description="Helical" evidence="2">
    <location>
        <begin position="1174"/>
        <end position="1193"/>
    </location>
</feature>
<feature type="region of interest" description="Disordered" evidence="1">
    <location>
        <begin position="1284"/>
        <end position="1303"/>
    </location>
</feature>
<organism evidence="4 5">
    <name type="scientific">Durusdinium trenchii</name>
    <dbReference type="NCBI Taxonomy" id="1381693"/>
    <lineage>
        <taxon>Eukaryota</taxon>
        <taxon>Sar</taxon>
        <taxon>Alveolata</taxon>
        <taxon>Dinophyceae</taxon>
        <taxon>Suessiales</taxon>
        <taxon>Symbiodiniaceae</taxon>
        <taxon>Durusdinium</taxon>
    </lineage>
</organism>
<feature type="transmembrane region" description="Helical" evidence="2">
    <location>
        <begin position="1140"/>
        <end position="1162"/>
    </location>
</feature>
<feature type="transmembrane region" description="Helical" evidence="2">
    <location>
        <begin position="1205"/>
        <end position="1225"/>
    </location>
</feature>
<proteinExistence type="predicted"/>
<feature type="transmembrane region" description="Helical" evidence="2">
    <location>
        <begin position="1231"/>
        <end position="1255"/>
    </location>
</feature>
<feature type="transmembrane region" description="Helical" evidence="2">
    <location>
        <begin position="673"/>
        <end position="700"/>
    </location>
</feature>
<keyword evidence="2" id="KW-0812">Transmembrane</keyword>
<gene>
    <name evidence="4" type="ORF">CCMP2556_LOCUS54437</name>
</gene>
<keyword evidence="2" id="KW-1133">Transmembrane helix</keyword>
<evidence type="ECO:0000313" key="4">
    <source>
        <dbReference type="EMBL" id="CAK9116995.1"/>
    </source>
</evidence>
<feature type="compositionally biased region" description="Low complexity" evidence="1">
    <location>
        <begin position="1334"/>
        <end position="1347"/>
    </location>
</feature>
<keyword evidence="3" id="KW-0732">Signal</keyword>
<keyword evidence="5" id="KW-1185">Reference proteome</keyword>
<sequence length="1359" mass="144941">MYTAWLVFAVAIPVRSNICDSSADNVCMINVSKHVAGPDRSLSYAGKVLITKGCNIVSDDWFRIDATGDVTVENGSTIHAKGDLVINASGIHIRNSNLTSSLSRLELLSSASSAYANSTFSSATSRVSLDQLQDSNNTMGIVIADSCLKGSWMNMTCNKSGVNLEGSAALSTDARQLLQIRASTVEAGSKSTLTAGIISISTESSLQLEARILVGFATKQTPSEPPELQLTTQGSMTLGSSQYQWILSGLTASAQNLEITASSSVSIQHDTTCHNNGTKVADRCQGVLGSWATTTGAWPPSADGDVSFNLVLLARESLTIAQAARLQAASAFLCSNQMNVDDQSVIDVSGGGCSASSRYSQQPAGGISVPGPAKGGPWLAGGGTHLGRGGFAWWFDGQSVHVNESTVNTSEYDRYSQTLETRNMLPTRGASGGATGLSYLGQISPPSTVSNAVSAGGGLIWLSAQAITFGKAVRLDAAGSDGTAGSDKKLSFASAGGSGGQILIFVGSLQTPAAQADQPTITATGGKGACIQQAKIWVVSGAGGGGAIGMNWSTPTSTVGLKHDVEGGKLDLDSKGSSCNLIPTKELLDSTYGQQGQAFSVAGCPKGHWGLLCSICPESQWSDDGLMCHPCTNKPAKGTYSTKGWYTPICPYTCGVGVPNVGSNPNCLDGIEYALSFFGGWKGFLAIALAIFITALLLLWRRRKSEVLGRPLLDDVRSSRSSIRQEGSQAPVKCFSRVCGPRRERADAKKYEIPRENLPFHVCRVYLQGENTSEAPWWLTPSVPPSLQEFVLEQRWHQLSQALNKAAEVGKMSARVEAVLKRLFPPLAPLFARCQRHCRAQAIIDVLNTESLSVGTDRLWKWMREPGNDFLLRFGCDRKASLAHLDFLDFAKSRLDWAPVNLLKEAWLIPVHGQGTFVEPFEVDISDPVLQLLEHTDFGPTAVLSVISTFNRAARIISKEDLYKDEDNSLQQLHEKVEQCASQCGLAGCVQACVISTSRRGPTTSTDRSVQSPATVDHADGVQSQNSFMDLVEQGQTDAHLSVRSTRRTKRSELRLCLVFTQFSTLASLADSLSDEGSKVQALTTPMKLQAFNDLLRCSATNIGEDASLTIVDPSCNNQSLQRMLLKWSKGSEGATARTLVSLTCLLAFDLMVFSLIFWILFKTSTAAGTVWILLPPLAQPLGLVFGLLFLILEDPDLGRLFADLELFSMWNAVFALLVLLFSLLMDSFLFDIVAMGVALCVKAMLFASAAAHIAQLEAASDLSFIGAPQGDFVAGFFAPQASRSQASSHPDGESREKPRENDASLHLSTFDAIGPRQLSSATASSFPTLTRCSSRSAPSPPASSSRIAVQAPAPASPF</sequence>
<dbReference type="PANTHER" id="PTHR31513:SF2">
    <property type="entry name" value="MRAZ"/>
    <property type="match status" value="1"/>
</dbReference>
<feature type="compositionally biased region" description="Basic and acidic residues" evidence="1">
    <location>
        <begin position="1291"/>
        <end position="1303"/>
    </location>
</feature>